<name>A0A0F8Y5M7_9ZZZZ</name>
<keyword evidence="1" id="KW-0472">Membrane</keyword>
<dbReference type="EMBL" id="LAZR01068536">
    <property type="protein sequence ID" value="KKK49449.1"/>
    <property type="molecule type" value="Genomic_DNA"/>
</dbReference>
<gene>
    <name evidence="2" type="ORF">LCGC14_3134910</name>
</gene>
<feature type="transmembrane region" description="Helical" evidence="1">
    <location>
        <begin position="36"/>
        <end position="55"/>
    </location>
</feature>
<keyword evidence="1" id="KW-1133">Transmembrane helix</keyword>
<evidence type="ECO:0000256" key="1">
    <source>
        <dbReference type="SAM" id="Phobius"/>
    </source>
</evidence>
<protein>
    <submittedName>
        <fullName evidence="2">Uncharacterized protein</fullName>
    </submittedName>
</protein>
<feature type="transmembrane region" description="Helical" evidence="1">
    <location>
        <begin position="6"/>
        <end position="24"/>
    </location>
</feature>
<evidence type="ECO:0000313" key="2">
    <source>
        <dbReference type="EMBL" id="KKK49449.1"/>
    </source>
</evidence>
<comment type="caution">
    <text evidence="2">The sequence shown here is derived from an EMBL/GenBank/DDBJ whole genome shotgun (WGS) entry which is preliminary data.</text>
</comment>
<organism evidence="2">
    <name type="scientific">marine sediment metagenome</name>
    <dbReference type="NCBI Taxonomy" id="412755"/>
    <lineage>
        <taxon>unclassified sequences</taxon>
        <taxon>metagenomes</taxon>
        <taxon>ecological metagenomes</taxon>
    </lineage>
</organism>
<proteinExistence type="predicted"/>
<keyword evidence="1" id="KW-0812">Transmembrane</keyword>
<sequence>MTWGLLTLYLGIVFVGMDLALHIRLLTGSRKRPSDLVWMALAVIVLVTHVAFDVIG</sequence>
<dbReference type="AlphaFoldDB" id="A0A0F8Y5M7"/>
<reference evidence="2" key="1">
    <citation type="journal article" date="2015" name="Nature">
        <title>Complex archaea that bridge the gap between prokaryotes and eukaryotes.</title>
        <authorList>
            <person name="Spang A."/>
            <person name="Saw J.H."/>
            <person name="Jorgensen S.L."/>
            <person name="Zaremba-Niedzwiedzka K."/>
            <person name="Martijn J."/>
            <person name="Lind A.E."/>
            <person name="van Eijk R."/>
            <person name="Schleper C."/>
            <person name="Guy L."/>
            <person name="Ettema T.J."/>
        </authorList>
    </citation>
    <scope>NUCLEOTIDE SEQUENCE</scope>
</reference>
<accession>A0A0F8Y5M7</accession>